<reference evidence="9 10" key="1">
    <citation type="journal article" date="2024" name="J. Plant Pathol.">
        <title>Sequence and assembly of the genome of Seiridium unicorne, isolate CBS 538.82, causal agent of cypress canker disease.</title>
        <authorList>
            <person name="Scali E."/>
            <person name="Rocca G.D."/>
            <person name="Danti R."/>
            <person name="Garbelotto M."/>
            <person name="Barberini S."/>
            <person name="Baroncelli R."/>
            <person name="Emiliani G."/>
        </authorList>
    </citation>
    <scope>NUCLEOTIDE SEQUENCE [LARGE SCALE GENOMIC DNA]</scope>
    <source>
        <strain evidence="9 10">BM-138-508</strain>
    </source>
</reference>
<dbReference type="InterPro" id="IPR001128">
    <property type="entry name" value="Cyt_P450"/>
</dbReference>
<dbReference type="Gene3D" id="1.10.630.10">
    <property type="entry name" value="Cytochrome P450"/>
    <property type="match status" value="1"/>
</dbReference>
<evidence type="ECO:0000256" key="6">
    <source>
        <dbReference type="ARBA" id="ARBA00023004"/>
    </source>
</evidence>
<name>A0ABR2VGP1_9PEZI</name>
<comment type="cofactor">
    <cofactor evidence="1">
        <name>heme</name>
        <dbReference type="ChEBI" id="CHEBI:30413"/>
    </cofactor>
</comment>
<evidence type="ECO:0000313" key="10">
    <source>
        <dbReference type="Proteomes" id="UP001408356"/>
    </source>
</evidence>
<accession>A0ABR2VGP1</accession>
<dbReference type="EMBL" id="JARVKF010000013">
    <property type="protein sequence ID" value="KAK9425696.1"/>
    <property type="molecule type" value="Genomic_DNA"/>
</dbReference>
<protein>
    <submittedName>
        <fullName evidence="9">Cytochrome P450</fullName>
    </submittedName>
</protein>
<comment type="similarity">
    <text evidence="2 8">Belongs to the cytochrome P450 family.</text>
</comment>
<dbReference type="PROSITE" id="PS00086">
    <property type="entry name" value="CYTOCHROME_P450"/>
    <property type="match status" value="1"/>
</dbReference>
<dbReference type="PANTHER" id="PTHR46206:SF1">
    <property type="entry name" value="P450, PUTATIVE (EUROFUNG)-RELATED"/>
    <property type="match status" value="1"/>
</dbReference>
<evidence type="ECO:0000256" key="7">
    <source>
        <dbReference type="ARBA" id="ARBA00023033"/>
    </source>
</evidence>
<proteinExistence type="inferred from homology"/>
<keyword evidence="10" id="KW-1185">Reference proteome</keyword>
<dbReference type="Pfam" id="PF00067">
    <property type="entry name" value="p450"/>
    <property type="match status" value="1"/>
</dbReference>
<evidence type="ECO:0000256" key="4">
    <source>
        <dbReference type="ARBA" id="ARBA00022723"/>
    </source>
</evidence>
<dbReference type="InterPro" id="IPR017972">
    <property type="entry name" value="Cyt_P450_CS"/>
</dbReference>
<comment type="caution">
    <text evidence="9">The sequence shown here is derived from an EMBL/GenBank/DDBJ whole genome shotgun (WGS) entry which is preliminary data.</text>
</comment>
<evidence type="ECO:0000256" key="1">
    <source>
        <dbReference type="ARBA" id="ARBA00001971"/>
    </source>
</evidence>
<dbReference type="PRINTS" id="PR00465">
    <property type="entry name" value="EP450IV"/>
</dbReference>
<dbReference type="SUPFAM" id="SSF48264">
    <property type="entry name" value="Cytochrome P450"/>
    <property type="match status" value="1"/>
</dbReference>
<dbReference type="InterPro" id="IPR002403">
    <property type="entry name" value="Cyt_P450_E_grp-IV"/>
</dbReference>
<keyword evidence="5 8" id="KW-0560">Oxidoreductase</keyword>
<evidence type="ECO:0000256" key="5">
    <source>
        <dbReference type="ARBA" id="ARBA00023002"/>
    </source>
</evidence>
<keyword evidence="3 8" id="KW-0349">Heme</keyword>
<evidence type="ECO:0000256" key="8">
    <source>
        <dbReference type="RuleBase" id="RU000461"/>
    </source>
</evidence>
<dbReference type="CDD" id="cd11041">
    <property type="entry name" value="CYP503A1-like"/>
    <property type="match status" value="1"/>
</dbReference>
<keyword evidence="4 8" id="KW-0479">Metal-binding</keyword>
<dbReference type="InterPro" id="IPR036396">
    <property type="entry name" value="Cyt_P450_sf"/>
</dbReference>
<organism evidence="9 10">
    <name type="scientific">Seiridium unicorne</name>
    <dbReference type="NCBI Taxonomy" id="138068"/>
    <lineage>
        <taxon>Eukaryota</taxon>
        <taxon>Fungi</taxon>
        <taxon>Dikarya</taxon>
        <taxon>Ascomycota</taxon>
        <taxon>Pezizomycotina</taxon>
        <taxon>Sordariomycetes</taxon>
        <taxon>Xylariomycetidae</taxon>
        <taxon>Amphisphaeriales</taxon>
        <taxon>Sporocadaceae</taxon>
        <taxon>Seiridium</taxon>
    </lineage>
</organism>
<keyword evidence="6 8" id="KW-0408">Iron</keyword>
<evidence type="ECO:0000256" key="3">
    <source>
        <dbReference type="ARBA" id="ARBA00022617"/>
    </source>
</evidence>
<sequence>MDALLRPAVLAPSLFVVGWLIYQLLRPSKLPQLPVVGARPGEWFSLFRARWRNARDMRDATLVAYKQYRNRTCIMPIAGGNDNVVLPVHEFQWLIDQPDSVLSMHASTTDDLQLKHTIVDPQWVIENPVHHHLISTTLTRETGNLIPSLHDELRHSLDELWGKDTLEYKEIVVWDVMQRVIGQVTNRVFVGLPMCRDVELLKTGISCAQDIPLTATLLRFVWEPLRPLVGLVITLPSRIHTNRFYRILKPEIERRLKAYDAQHVDPEAKASSEEPNDFLQWSIHQAKASGDPYMWKPFTLAGRIMLLNFASIHTSSFAITHVLLDLACSKPEYIDELREEIQGVLAAHNGQWNKRALAAMSKLDSTMRESQRLNSFVTLATSRTVVAPNGIKTPSGVHVPRGARVCAQSYPVFHDPDLYSHPYEFQPFRFAEKRTSGGEGTYIEKARQAWATTSTEYTAFGHGRHACPGRFFASSELKLMLAYILMNFDLEMQEKRPDNVWFGMNRMPPMEATLRIKRRVD</sequence>
<keyword evidence="7 8" id="KW-0503">Monooxygenase</keyword>
<dbReference type="PANTHER" id="PTHR46206">
    <property type="entry name" value="CYTOCHROME P450"/>
    <property type="match status" value="1"/>
</dbReference>
<evidence type="ECO:0000256" key="2">
    <source>
        <dbReference type="ARBA" id="ARBA00010617"/>
    </source>
</evidence>
<dbReference type="Proteomes" id="UP001408356">
    <property type="component" value="Unassembled WGS sequence"/>
</dbReference>
<evidence type="ECO:0000313" key="9">
    <source>
        <dbReference type="EMBL" id="KAK9425696.1"/>
    </source>
</evidence>
<gene>
    <name evidence="9" type="ORF">SUNI508_03057</name>
</gene>